<feature type="transmembrane region" description="Helical" evidence="1">
    <location>
        <begin position="125"/>
        <end position="144"/>
    </location>
</feature>
<protein>
    <recommendedName>
        <fullName evidence="4">Integral membrane protein</fullName>
    </recommendedName>
</protein>
<keyword evidence="3" id="KW-1185">Reference proteome</keyword>
<reference evidence="2 3" key="1">
    <citation type="journal article" date="2014" name="BMC Genomics">
        <title>Genome and secretome analysis of the hemibiotrophic fungal pathogen, Moniliophthora roreri, which causes frosty pod rot disease of cacao: mechanisms of the biotrophic and necrotrophic phases.</title>
        <authorList>
            <person name="Meinhardt L.W."/>
            <person name="Costa G.G.L."/>
            <person name="Thomazella D.P.T."/>
            <person name="Teixeira P.J.P.L."/>
            <person name="Carazzolle M.F."/>
            <person name="Schuster S.C."/>
            <person name="Carlson J.E."/>
            <person name="Guiltinan M.J."/>
            <person name="Mieczkowski P."/>
            <person name="Farmer A."/>
            <person name="Ramaraj T."/>
            <person name="Crozier J."/>
            <person name="Davis R.E."/>
            <person name="Shao J."/>
            <person name="Melnick R.L."/>
            <person name="Pereira G.A.G."/>
            <person name="Bailey B.A."/>
        </authorList>
    </citation>
    <scope>NUCLEOTIDE SEQUENCE [LARGE SCALE GENOMIC DNA]</scope>
    <source>
        <strain evidence="2 3">MCA 2997</strain>
    </source>
</reference>
<dbReference type="KEGG" id="mrr:Moror_2456"/>
<feature type="transmembrane region" description="Helical" evidence="1">
    <location>
        <begin position="92"/>
        <end position="113"/>
    </location>
</feature>
<evidence type="ECO:0000313" key="2">
    <source>
        <dbReference type="EMBL" id="ESK85747.1"/>
    </source>
</evidence>
<dbReference type="HOGENOM" id="CLU_044614_2_2_1"/>
<accession>V2WVZ6</accession>
<feature type="transmembrane region" description="Helical" evidence="1">
    <location>
        <begin position="150"/>
        <end position="175"/>
    </location>
</feature>
<dbReference type="EMBL" id="AWSO01001025">
    <property type="protein sequence ID" value="ESK85747.1"/>
    <property type="molecule type" value="Genomic_DNA"/>
</dbReference>
<feature type="transmembrane region" description="Helical" evidence="1">
    <location>
        <begin position="20"/>
        <end position="42"/>
    </location>
</feature>
<dbReference type="STRING" id="1381753.V2WVZ6"/>
<feature type="transmembrane region" description="Helical" evidence="1">
    <location>
        <begin position="51"/>
        <end position="72"/>
    </location>
</feature>
<evidence type="ECO:0000313" key="3">
    <source>
        <dbReference type="Proteomes" id="UP000017559"/>
    </source>
</evidence>
<keyword evidence="1" id="KW-1133">Transmembrane helix</keyword>
<sequence length="303" mass="33254">MVQDPWVDIGTEVVILKISTLLQSTLYGAYIVLFGICISILLKKRQKPHRCYLLAAVLLFLLSSANIALFTADDIWRWSHRDGLQTEHSWSSLSAAYSIALASSVIANGVLLWRCYVIWGKQRKIVVLPTLIFFAAHIGGIVFWCSGSKLSGLILILFVTGIGLNALLLSALVALRAFKIGREVAQHLGPQAWNIYNIVLAATLECGLVYSLFVIVLFSLGIESTQRGQFIIINDPNPRTQVIFICIRAWATIAGLDSTVIIVRVALGISLHDVESTIMSNHTAEAVDEPPVLDNSRQSSLSP</sequence>
<evidence type="ECO:0000256" key="1">
    <source>
        <dbReference type="SAM" id="Phobius"/>
    </source>
</evidence>
<comment type="caution">
    <text evidence="2">The sequence shown here is derived from an EMBL/GenBank/DDBJ whole genome shotgun (WGS) entry which is preliminary data.</text>
</comment>
<name>V2WVZ6_MONRO</name>
<proteinExistence type="predicted"/>
<dbReference type="Proteomes" id="UP000017559">
    <property type="component" value="Unassembled WGS sequence"/>
</dbReference>
<evidence type="ECO:0008006" key="4">
    <source>
        <dbReference type="Google" id="ProtNLM"/>
    </source>
</evidence>
<organism evidence="2 3">
    <name type="scientific">Moniliophthora roreri (strain MCA 2997)</name>
    <name type="common">Cocoa frosty pod rot fungus</name>
    <name type="synonym">Crinipellis roreri</name>
    <dbReference type="NCBI Taxonomy" id="1381753"/>
    <lineage>
        <taxon>Eukaryota</taxon>
        <taxon>Fungi</taxon>
        <taxon>Dikarya</taxon>
        <taxon>Basidiomycota</taxon>
        <taxon>Agaricomycotina</taxon>
        <taxon>Agaricomycetes</taxon>
        <taxon>Agaricomycetidae</taxon>
        <taxon>Agaricales</taxon>
        <taxon>Marasmiineae</taxon>
        <taxon>Marasmiaceae</taxon>
        <taxon>Moniliophthora</taxon>
    </lineage>
</organism>
<feature type="transmembrane region" description="Helical" evidence="1">
    <location>
        <begin position="195"/>
        <end position="222"/>
    </location>
</feature>
<keyword evidence="1" id="KW-0812">Transmembrane</keyword>
<keyword evidence="1" id="KW-0472">Membrane</keyword>
<dbReference type="OrthoDB" id="2873242at2759"/>
<dbReference type="AlphaFoldDB" id="V2WVZ6"/>
<gene>
    <name evidence="2" type="ORF">Moror_2456</name>
</gene>